<dbReference type="Pfam" id="PF13715">
    <property type="entry name" value="CarbopepD_reg_2"/>
    <property type="match status" value="1"/>
</dbReference>
<sequence>MQKSLESQKEMQRTFRGFISGNQVKLDAVPVVKEITDLQVAKMDRFDVLWELTQTNNSGTTITKHNTKALAANYLNRINLLFYNYCLKSNKLEDLPNLKGSVSFYLNLSDEKFISKLDFTCRFGDNLGDQLAETAVSTEELADLKVLRSGYIDLAPRPREIKSNTKISNQELKDVGAEILNINKIRLDNVMQSLFAGSDPELYQSYLEATNMMKVGRRKTAVSGSITDKVSKLAVLQAHILIPEAGIDHICTSKKGGFRIDKLNPGTYQIQIKAVTYKTISMELVHRYGETNVLEVEMETENGL</sequence>
<dbReference type="RefSeq" id="WP_101308383.1">
    <property type="nucleotide sequence ID" value="NZ_MVDE01000003.1"/>
</dbReference>
<dbReference type="SUPFAM" id="SSF49464">
    <property type="entry name" value="Carboxypeptidase regulatory domain-like"/>
    <property type="match status" value="1"/>
</dbReference>
<dbReference type="Gene3D" id="2.60.40.1120">
    <property type="entry name" value="Carboxypeptidase-like, regulatory domain"/>
    <property type="match status" value="1"/>
</dbReference>
<name>A0A2N3IEP9_9BACT</name>
<proteinExistence type="predicted"/>
<protein>
    <recommendedName>
        <fullName evidence="3">Carboxypeptidase-like regulatory domain-containing protein</fullName>
    </recommendedName>
</protein>
<reference evidence="1 2" key="1">
    <citation type="journal article" date="2017" name="Front. Microbiol.">
        <title>Labilibaculum manganireducens gen. nov., sp. nov. and Labilibaculum filiforme sp. nov., Novel Bacteroidetes Isolated from Subsurface Sediments of the Baltic Sea.</title>
        <authorList>
            <person name="Vandieken V."/>
            <person name="Marshall I.P."/>
            <person name="Niemann H."/>
            <person name="Engelen B."/>
            <person name="Cypionka H."/>
        </authorList>
    </citation>
    <scope>NUCLEOTIDE SEQUENCE [LARGE SCALE GENOMIC DNA]</scope>
    <source>
        <strain evidence="1 2">59.10-2M</strain>
    </source>
</reference>
<dbReference type="EMBL" id="MVDE01000003">
    <property type="protein sequence ID" value="PKQ68733.1"/>
    <property type="molecule type" value="Genomic_DNA"/>
</dbReference>
<dbReference type="Proteomes" id="UP000233618">
    <property type="component" value="Unassembled WGS sequence"/>
</dbReference>
<dbReference type="InterPro" id="IPR008969">
    <property type="entry name" value="CarboxyPept-like_regulatory"/>
</dbReference>
<evidence type="ECO:0000313" key="1">
    <source>
        <dbReference type="EMBL" id="PKQ68733.1"/>
    </source>
</evidence>
<organism evidence="1 2">
    <name type="scientific">Labilibaculum manganireducens</name>
    <dbReference type="NCBI Taxonomy" id="1940525"/>
    <lineage>
        <taxon>Bacteria</taxon>
        <taxon>Pseudomonadati</taxon>
        <taxon>Bacteroidota</taxon>
        <taxon>Bacteroidia</taxon>
        <taxon>Marinilabiliales</taxon>
        <taxon>Marinifilaceae</taxon>
        <taxon>Labilibaculum</taxon>
    </lineage>
</organism>
<gene>
    <name evidence="1" type="ORF">BZG01_03170</name>
</gene>
<dbReference type="AlphaFoldDB" id="A0A2N3IEP9"/>
<evidence type="ECO:0000313" key="2">
    <source>
        <dbReference type="Proteomes" id="UP000233618"/>
    </source>
</evidence>
<accession>A0A2N3IEP9</accession>
<keyword evidence="2" id="KW-1185">Reference proteome</keyword>
<evidence type="ECO:0008006" key="3">
    <source>
        <dbReference type="Google" id="ProtNLM"/>
    </source>
</evidence>
<comment type="caution">
    <text evidence="1">The sequence shown here is derived from an EMBL/GenBank/DDBJ whole genome shotgun (WGS) entry which is preliminary data.</text>
</comment>